<evidence type="ECO:0000313" key="3">
    <source>
        <dbReference type="Proteomes" id="UP000791440"/>
    </source>
</evidence>
<organism evidence="2 3">
    <name type="scientific">Manduca sexta</name>
    <name type="common">Tobacco hawkmoth</name>
    <name type="synonym">Tobacco hornworm</name>
    <dbReference type="NCBI Taxonomy" id="7130"/>
    <lineage>
        <taxon>Eukaryota</taxon>
        <taxon>Metazoa</taxon>
        <taxon>Ecdysozoa</taxon>
        <taxon>Arthropoda</taxon>
        <taxon>Hexapoda</taxon>
        <taxon>Insecta</taxon>
        <taxon>Pterygota</taxon>
        <taxon>Neoptera</taxon>
        <taxon>Endopterygota</taxon>
        <taxon>Lepidoptera</taxon>
        <taxon>Glossata</taxon>
        <taxon>Ditrysia</taxon>
        <taxon>Bombycoidea</taxon>
        <taxon>Sphingidae</taxon>
        <taxon>Sphinginae</taxon>
        <taxon>Sphingini</taxon>
        <taxon>Manduca</taxon>
    </lineage>
</organism>
<dbReference type="Pfam" id="PF00650">
    <property type="entry name" value="CRAL_TRIO"/>
    <property type="match status" value="1"/>
</dbReference>
<gene>
    <name evidence="2" type="ORF">O3G_MSEX001898</name>
</gene>
<keyword evidence="3" id="KW-1185">Reference proteome</keyword>
<dbReference type="Gene3D" id="3.40.525.10">
    <property type="entry name" value="CRAL-TRIO lipid binding domain"/>
    <property type="match status" value="1"/>
</dbReference>
<reference evidence="2" key="1">
    <citation type="journal article" date="2016" name="Insect Biochem. Mol. Biol.">
        <title>Multifaceted biological insights from a draft genome sequence of the tobacco hornworm moth, Manduca sexta.</title>
        <authorList>
            <person name="Kanost M.R."/>
            <person name="Arrese E.L."/>
            <person name="Cao X."/>
            <person name="Chen Y.R."/>
            <person name="Chellapilla S."/>
            <person name="Goldsmith M.R."/>
            <person name="Grosse-Wilde E."/>
            <person name="Heckel D.G."/>
            <person name="Herndon N."/>
            <person name="Jiang H."/>
            <person name="Papanicolaou A."/>
            <person name="Qu J."/>
            <person name="Soulages J.L."/>
            <person name="Vogel H."/>
            <person name="Walters J."/>
            <person name="Waterhouse R.M."/>
            <person name="Ahn S.J."/>
            <person name="Almeida F.C."/>
            <person name="An C."/>
            <person name="Aqrawi P."/>
            <person name="Bretschneider A."/>
            <person name="Bryant W.B."/>
            <person name="Bucks S."/>
            <person name="Chao H."/>
            <person name="Chevignon G."/>
            <person name="Christen J.M."/>
            <person name="Clarke D.F."/>
            <person name="Dittmer N.T."/>
            <person name="Ferguson L.C.F."/>
            <person name="Garavelou S."/>
            <person name="Gordon K.H.J."/>
            <person name="Gunaratna R.T."/>
            <person name="Han Y."/>
            <person name="Hauser F."/>
            <person name="He Y."/>
            <person name="Heidel-Fischer H."/>
            <person name="Hirsh A."/>
            <person name="Hu Y."/>
            <person name="Jiang H."/>
            <person name="Kalra D."/>
            <person name="Klinner C."/>
            <person name="Konig C."/>
            <person name="Kovar C."/>
            <person name="Kroll A.R."/>
            <person name="Kuwar S.S."/>
            <person name="Lee S.L."/>
            <person name="Lehman R."/>
            <person name="Li K."/>
            <person name="Li Z."/>
            <person name="Liang H."/>
            <person name="Lovelace S."/>
            <person name="Lu Z."/>
            <person name="Mansfield J.H."/>
            <person name="McCulloch K.J."/>
            <person name="Mathew T."/>
            <person name="Morton B."/>
            <person name="Muzny D.M."/>
            <person name="Neunemann D."/>
            <person name="Ongeri F."/>
            <person name="Pauchet Y."/>
            <person name="Pu L.L."/>
            <person name="Pyrousis I."/>
            <person name="Rao X.J."/>
            <person name="Redding A."/>
            <person name="Roesel C."/>
            <person name="Sanchez-Gracia A."/>
            <person name="Schaack S."/>
            <person name="Shukla A."/>
            <person name="Tetreau G."/>
            <person name="Wang Y."/>
            <person name="Xiong G.H."/>
            <person name="Traut W."/>
            <person name="Walsh T.K."/>
            <person name="Worley K.C."/>
            <person name="Wu D."/>
            <person name="Wu W."/>
            <person name="Wu Y.Q."/>
            <person name="Zhang X."/>
            <person name="Zou Z."/>
            <person name="Zucker H."/>
            <person name="Briscoe A.D."/>
            <person name="Burmester T."/>
            <person name="Clem R.J."/>
            <person name="Feyereisen R."/>
            <person name="Grimmelikhuijzen C.J.P."/>
            <person name="Hamodrakas S.J."/>
            <person name="Hansson B.S."/>
            <person name="Huguet E."/>
            <person name="Jermiin L.S."/>
            <person name="Lan Q."/>
            <person name="Lehman H.K."/>
            <person name="Lorenzen M."/>
            <person name="Merzendorfer H."/>
            <person name="Michalopoulos I."/>
            <person name="Morton D.B."/>
            <person name="Muthukrishnan S."/>
            <person name="Oakeshott J.G."/>
            <person name="Palmer W."/>
            <person name="Park Y."/>
            <person name="Passarelli A.L."/>
            <person name="Rozas J."/>
            <person name="Schwartz L.M."/>
            <person name="Smith W."/>
            <person name="Southgate A."/>
            <person name="Vilcinskas A."/>
            <person name="Vogt R."/>
            <person name="Wang P."/>
            <person name="Werren J."/>
            <person name="Yu X.Q."/>
            <person name="Zhou J.J."/>
            <person name="Brown S.J."/>
            <person name="Scherer S.E."/>
            <person name="Richards S."/>
            <person name="Blissard G.W."/>
        </authorList>
    </citation>
    <scope>NUCLEOTIDE SEQUENCE</scope>
</reference>
<dbReference type="PANTHER" id="PTHR10174">
    <property type="entry name" value="ALPHA-TOCOPHEROL TRANSFER PROTEIN-RELATED"/>
    <property type="match status" value="1"/>
</dbReference>
<evidence type="ECO:0000313" key="2">
    <source>
        <dbReference type="EMBL" id="KAG6441573.1"/>
    </source>
</evidence>
<dbReference type="GO" id="GO:0016020">
    <property type="term" value="C:membrane"/>
    <property type="evidence" value="ECO:0007669"/>
    <property type="project" value="TreeGrafter"/>
</dbReference>
<evidence type="ECO:0000259" key="1">
    <source>
        <dbReference type="PROSITE" id="PS50191"/>
    </source>
</evidence>
<dbReference type="PANTHER" id="PTHR10174:SF222">
    <property type="entry name" value="GH10083P-RELATED"/>
    <property type="match status" value="1"/>
</dbReference>
<protein>
    <recommendedName>
        <fullName evidence="1">CRAL-TRIO domain-containing protein</fullName>
    </recommendedName>
</protein>
<accession>A0A922CDN1</accession>
<dbReference type="EMBL" id="JH668287">
    <property type="protein sequence ID" value="KAG6441573.1"/>
    <property type="molecule type" value="Genomic_DNA"/>
</dbReference>
<dbReference type="InterPro" id="IPR001251">
    <property type="entry name" value="CRAL-TRIO_dom"/>
</dbReference>
<dbReference type="Proteomes" id="UP000791440">
    <property type="component" value="Unassembled WGS sequence"/>
</dbReference>
<dbReference type="CDD" id="cd00170">
    <property type="entry name" value="SEC14"/>
    <property type="match status" value="1"/>
</dbReference>
<reference evidence="2" key="2">
    <citation type="submission" date="2020-12" db="EMBL/GenBank/DDBJ databases">
        <authorList>
            <person name="Kanost M."/>
        </authorList>
    </citation>
    <scope>NUCLEOTIDE SEQUENCE</scope>
</reference>
<dbReference type="GO" id="GO:1902936">
    <property type="term" value="F:phosphatidylinositol bisphosphate binding"/>
    <property type="evidence" value="ECO:0007669"/>
    <property type="project" value="TreeGrafter"/>
</dbReference>
<name>A0A922CDN1_MANSE</name>
<feature type="domain" description="CRAL-TRIO" evidence="1">
    <location>
        <begin position="54"/>
        <end position="149"/>
    </location>
</feature>
<comment type="caution">
    <text evidence="2">The sequence shown here is derived from an EMBL/GenBank/DDBJ whole genome shotgun (WGS) entry which is preliminary data.</text>
</comment>
<dbReference type="PRINTS" id="PR00180">
    <property type="entry name" value="CRETINALDHBP"/>
</dbReference>
<dbReference type="AlphaFoldDB" id="A0A922CDN1"/>
<proteinExistence type="predicted"/>
<dbReference type="InterPro" id="IPR036865">
    <property type="entry name" value="CRAL-TRIO_dom_sf"/>
</dbReference>
<sequence length="197" mass="23181">MASYNAGECEILLYQIDDPTLENFDFYDTLKMFLLLSDNWIKCHPVYAEGHIFLLDMQHYFLKIIPKINIFYYRQFLLYLLEAMPMRLKAVHAFNCPSYYEKLYSLVKPVLPQEICDLIHFHPTVEGLYKSIDKKHLPTELGGEAPSMRKQMADWVNSVEESREFYLDDNLWKAIPTKKSKAMENAMNGSFRTLSID</sequence>
<dbReference type="SUPFAM" id="SSF52087">
    <property type="entry name" value="CRAL/TRIO domain"/>
    <property type="match status" value="1"/>
</dbReference>
<dbReference type="PROSITE" id="PS50191">
    <property type="entry name" value="CRAL_TRIO"/>
    <property type="match status" value="1"/>
</dbReference>